<keyword evidence="2" id="KW-1185">Reference proteome</keyword>
<evidence type="ECO:0000313" key="2">
    <source>
        <dbReference type="Proteomes" id="UP001150924"/>
    </source>
</evidence>
<name>A0A9X3ESM4_9BACT</name>
<protein>
    <submittedName>
        <fullName evidence="1">Uncharacterized protein</fullName>
    </submittedName>
</protein>
<comment type="caution">
    <text evidence="1">The sequence shown here is derived from an EMBL/GenBank/DDBJ whole genome shotgun (WGS) entry which is preliminary data.</text>
</comment>
<accession>A0A9X3ESM4</accession>
<evidence type="ECO:0000313" key="1">
    <source>
        <dbReference type="EMBL" id="MCY1009559.1"/>
    </source>
</evidence>
<proteinExistence type="predicted"/>
<gene>
    <name evidence="1" type="ORF">OV079_29140</name>
</gene>
<reference evidence="1" key="1">
    <citation type="submission" date="2022-11" db="EMBL/GenBank/DDBJ databases">
        <title>Minimal conservation of predation-associated metabolite biosynthetic gene clusters underscores biosynthetic potential of Myxococcota including descriptions for ten novel species: Archangium lansinium sp. nov., Myxococcus landrumus sp. nov., Nannocystis bai.</title>
        <authorList>
            <person name="Ahearne A."/>
            <person name="Stevens C."/>
            <person name="Phillips K."/>
        </authorList>
    </citation>
    <scope>NUCLEOTIDE SEQUENCE</scope>
    <source>
        <strain evidence="1">Na p29</strain>
    </source>
</reference>
<dbReference type="Proteomes" id="UP001150924">
    <property type="component" value="Unassembled WGS sequence"/>
</dbReference>
<organism evidence="1 2">
    <name type="scientific">Nannocystis pusilla</name>
    <dbReference type="NCBI Taxonomy" id="889268"/>
    <lineage>
        <taxon>Bacteria</taxon>
        <taxon>Pseudomonadati</taxon>
        <taxon>Myxococcota</taxon>
        <taxon>Polyangia</taxon>
        <taxon>Nannocystales</taxon>
        <taxon>Nannocystaceae</taxon>
        <taxon>Nannocystis</taxon>
    </lineage>
</organism>
<dbReference type="RefSeq" id="WP_267772223.1">
    <property type="nucleotide sequence ID" value="NZ_JAPNKE010000002.1"/>
</dbReference>
<dbReference type="EMBL" id="JAPNKE010000002">
    <property type="protein sequence ID" value="MCY1009559.1"/>
    <property type="molecule type" value="Genomic_DNA"/>
</dbReference>
<dbReference type="AlphaFoldDB" id="A0A9X3ESM4"/>
<sequence>MHEMPSRQDLCALPPVVVSSSAAVLVLPGMLVVGVSPVVVSAVVVPPPAVVDVTPSVLVTGPAVSDEVVCGSQSPMQCSFEPQPASAAVERVRK</sequence>